<proteinExistence type="predicted"/>
<dbReference type="AlphaFoldDB" id="A0A9N9XW65"/>
<dbReference type="Gene3D" id="3.30.530.20">
    <property type="match status" value="1"/>
</dbReference>
<protein>
    <recommendedName>
        <fullName evidence="3">SRPBCC domain-containing protein</fullName>
    </recommendedName>
</protein>
<dbReference type="OrthoDB" id="509124at2759"/>
<dbReference type="InterPro" id="IPR019587">
    <property type="entry name" value="Polyketide_cyclase/dehydratase"/>
</dbReference>
<gene>
    <name evidence="1" type="ORF">CBYS24578_00016672</name>
</gene>
<evidence type="ECO:0000313" key="1">
    <source>
        <dbReference type="EMBL" id="CAG9975046.1"/>
    </source>
</evidence>
<evidence type="ECO:0000313" key="2">
    <source>
        <dbReference type="Proteomes" id="UP000754883"/>
    </source>
</evidence>
<comment type="caution">
    <text evidence="1">The sequence shown here is derived from an EMBL/GenBank/DDBJ whole genome shotgun (WGS) entry which is preliminary data.</text>
</comment>
<dbReference type="CDD" id="cd07822">
    <property type="entry name" value="SRPBCC_4"/>
    <property type="match status" value="1"/>
</dbReference>
<sequence>MMMLMLEVQESILISAAPAKVWQKLMDLKSWSEWNTFVTFIEVQAPHTKLCIGSKQTITINKSESYTNTVSVLDNEKELRWNGNILIAAFFNTEHWCRLEPITGDKEATRFIQGERFSGILAQVAGAMGKLDELRKGYARMNLDLKQVIEAQVKE</sequence>
<evidence type="ECO:0008006" key="3">
    <source>
        <dbReference type="Google" id="ProtNLM"/>
    </source>
</evidence>
<name>A0A9N9XW65_9HYPO</name>
<reference evidence="1" key="1">
    <citation type="submission" date="2021-10" db="EMBL/GenBank/DDBJ databases">
        <authorList>
            <person name="Piombo E."/>
        </authorList>
    </citation>
    <scope>NUCLEOTIDE SEQUENCE</scope>
</reference>
<accession>A0A9N9XW65</accession>
<dbReference type="EMBL" id="CABFNO020001253">
    <property type="protein sequence ID" value="CAG9975046.1"/>
    <property type="molecule type" value="Genomic_DNA"/>
</dbReference>
<dbReference type="InterPro" id="IPR023393">
    <property type="entry name" value="START-like_dom_sf"/>
</dbReference>
<dbReference type="Pfam" id="PF10604">
    <property type="entry name" value="Polyketide_cyc2"/>
    <property type="match status" value="1"/>
</dbReference>
<dbReference type="PANTHER" id="PTHR36166:SF1">
    <property type="entry name" value="SRPBCC DOMAIN-CONTAINING PROTEIN"/>
    <property type="match status" value="1"/>
</dbReference>
<dbReference type="PANTHER" id="PTHR36166">
    <property type="entry name" value="CHROMOSOME 9, WHOLE GENOME SHOTGUN SEQUENCE"/>
    <property type="match status" value="1"/>
</dbReference>
<dbReference type="SUPFAM" id="SSF55961">
    <property type="entry name" value="Bet v1-like"/>
    <property type="match status" value="1"/>
</dbReference>
<keyword evidence="2" id="KW-1185">Reference proteome</keyword>
<organism evidence="1 2">
    <name type="scientific">Clonostachys byssicola</name>
    <dbReference type="NCBI Taxonomy" id="160290"/>
    <lineage>
        <taxon>Eukaryota</taxon>
        <taxon>Fungi</taxon>
        <taxon>Dikarya</taxon>
        <taxon>Ascomycota</taxon>
        <taxon>Pezizomycotina</taxon>
        <taxon>Sordariomycetes</taxon>
        <taxon>Hypocreomycetidae</taxon>
        <taxon>Hypocreales</taxon>
        <taxon>Bionectriaceae</taxon>
        <taxon>Clonostachys</taxon>
    </lineage>
</organism>
<dbReference type="Proteomes" id="UP000754883">
    <property type="component" value="Unassembled WGS sequence"/>
</dbReference>